<comment type="caution">
    <text evidence="3">The sequence shown here is derived from an EMBL/GenBank/DDBJ whole genome shotgun (WGS) entry which is preliminary data.</text>
</comment>
<feature type="chain" id="PRO_5007568108" description="Secreted protein" evidence="2">
    <location>
        <begin position="21"/>
        <end position="129"/>
    </location>
</feature>
<evidence type="ECO:0008006" key="5">
    <source>
        <dbReference type="Google" id="ProtNLM"/>
    </source>
</evidence>
<name>A0A150RQH3_SORCE</name>
<reference evidence="3 4" key="1">
    <citation type="submission" date="2014-02" db="EMBL/GenBank/DDBJ databases">
        <title>The small core and large imbalanced accessory genome model reveals a collaborative survival strategy of Sorangium cellulosum strains in nature.</title>
        <authorList>
            <person name="Han K."/>
            <person name="Peng R."/>
            <person name="Blom J."/>
            <person name="Li Y.-Z."/>
        </authorList>
    </citation>
    <scope>NUCLEOTIDE SEQUENCE [LARGE SCALE GENOMIC DNA]</scope>
    <source>
        <strain evidence="3 4">So0011-07</strain>
    </source>
</reference>
<feature type="region of interest" description="Disordered" evidence="1">
    <location>
        <begin position="84"/>
        <end position="112"/>
    </location>
</feature>
<accession>A0A150RQH3</accession>
<proteinExistence type="predicted"/>
<evidence type="ECO:0000313" key="3">
    <source>
        <dbReference type="EMBL" id="KYF82517.1"/>
    </source>
</evidence>
<keyword evidence="2" id="KW-0732">Signal</keyword>
<protein>
    <recommendedName>
        <fullName evidence="5">Secreted protein</fullName>
    </recommendedName>
</protein>
<evidence type="ECO:0000256" key="2">
    <source>
        <dbReference type="SAM" id="SignalP"/>
    </source>
</evidence>
<dbReference type="Proteomes" id="UP000075635">
    <property type="component" value="Unassembled WGS sequence"/>
</dbReference>
<dbReference type="AlphaFoldDB" id="A0A150RQH3"/>
<evidence type="ECO:0000256" key="1">
    <source>
        <dbReference type="SAM" id="MobiDB-lite"/>
    </source>
</evidence>
<sequence>MAKKALLLGALLFVAPLDSGADVAPDETDAQHVQNGEGDDEDILYYYTDDEEDFIYTDYSDVDASVADFRQWYEQEFGVKLPPLRPRRPAVTMTPAPDDSPGTWPRSSRQTGDAFSFRSRQFAGMVPPH</sequence>
<dbReference type="EMBL" id="JEMB01002241">
    <property type="protein sequence ID" value="KYF82517.1"/>
    <property type="molecule type" value="Genomic_DNA"/>
</dbReference>
<gene>
    <name evidence="3" type="ORF">BE17_02485</name>
</gene>
<evidence type="ECO:0000313" key="4">
    <source>
        <dbReference type="Proteomes" id="UP000075635"/>
    </source>
</evidence>
<organism evidence="3 4">
    <name type="scientific">Sorangium cellulosum</name>
    <name type="common">Polyangium cellulosum</name>
    <dbReference type="NCBI Taxonomy" id="56"/>
    <lineage>
        <taxon>Bacteria</taxon>
        <taxon>Pseudomonadati</taxon>
        <taxon>Myxococcota</taxon>
        <taxon>Polyangia</taxon>
        <taxon>Polyangiales</taxon>
        <taxon>Polyangiaceae</taxon>
        <taxon>Sorangium</taxon>
    </lineage>
</organism>
<feature type="signal peptide" evidence="2">
    <location>
        <begin position="1"/>
        <end position="20"/>
    </location>
</feature>